<dbReference type="Proteomes" id="UP000622547">
    <property type="component" value="Unassembled WGS sequence"/>
</dbReference>
<protein>
    <submittedName>
        <fullName evidence="2">Uncharacterized protein</fullName>
    </submittedName>
</protein>
<keyword evidence="1" id="KW-0812">Transmembrane</keyword>
<reference evidence="2 3" key="1">
    <citation type="submission" date="2021-01" db="EMBL/GenBank/DDBJ databases">
        <title>Whole genome shotgun sequence of Planotetraspora phitsanulokensis NBRC 104273.</title>
        <authorList>
            <person name="Komaki H."/>
            <person name="Tamura T."/>
        </authorList>
    </citation>
    <scope>NUCLEOTIDE SEQUENCE [LARGE SCALE GENOMIC DNA]</scope>
    <source>
        <strain evidence="2 3">NBRC 104273</strain>
    </source>
</reference>
<keyword evidence="3" id="KW-1185">Reference proteome</keyword>
<keyword evidence="1" id="KW-0472">Membrane</keyword>
<sequence>MRGVRVRAGTMSADLETGARRSFGLRLPAALLACVAVPVGLITLPWAVFVIVVFVGQISQGDDGAWSGLMAMGLPPLIGYPAAAVLWSHSRRAATRRRAWVLALLGVIAIVAVSFLPVFALGYGFYDEWRETQPGGRGYHP</sequence>
<dbReference type="EMBL" id="BOOP01000004">
    <property type="protein sequence ID" value="GII36243.1"/>
    <property type="molecule type" value="Genomic_DNA"/>
</dbReference>
<feature type="transmembrane region" description="Helical" evidence="1">
    <location>
        <begin position="99"/>
        <end position="126"/>
    </location>
</feature>
<comment type="caution">
    <text evidence="2">The sequence shown here is derived from an EMBL/GenBank/DDBJ whole genome shotgun (WGS) entry which is preliminary data.</text>
</comment>
<accession>A0A8J3XH69</accession>
<name>A0A8J3XH69_9ACTN</name>
<evidence type="ECO:0000313" key="3">
    <source>
        <dbReference type="Proteomes" id="UP000622547"/>
    </source>
</evidence>
<evidence type="ECO:0000313" key="2">
    <source>
        <dbReference type="EMBL" id="GII36243.1"/>
    </source>
</evidence>
<gene>
    <name evidence="2" type="ORF">Pph01_12460</name>
</gene>
<feature type="transmembrane region" description="Helical" evidence="1">
    <location>
        <begin position="30"/>
        <end position="58"/>
    </location>
</feature>
<feature type="transmembrane region" description="Helical" evidence="1">
    <location>
        <begin position="64"/>
        <end position="87"/>
    </location>
</feature>
<keyword evidence="1" id="KW-1133">Transmembrane helix</keyword>
<evidence type="ECO:0000256" key="1">
    <source>
        <dbReference type="SAM" id="Phobius"/>
    </source>
</evidence>
<dbReference type="AlphaFoldDB" id="A0A8J3XH69"/>
<organism evidence="2 3">
    <name type="scientific">Planotetraspora phitsanulokensis</name>
    <dbReference type="NCBI Taxonomy" id="575192"/>
    <lineage>
        <taxon>Bacteria</taxon>
        <taxon>Bacillati</taxon>
        <taxon>Actinomycetota</taxon>
        <taxon>Actinomycetes</taxon>
        <taxon>Streptosporangiales</taxon>
        <taxon>Streptosporangiaceae</taxon>
        <taxon>Planotetraspora</taxon>
    </lineage>
</organism>
<proteinExistence type="predicted"/>